<dbReference type="InterPro" id="IPR011032">
    <property type="entry name" value="GroES-like_sf"/>
</dbReference>
<dbReference type="Pfam" id="PF00107">
    <property type="entry name" value="ADH_zinc_N"/>
    <property type="match status" value="1"/>
</dbReference>
<comment type="cofactor">
    <cofactor evidence="1 5">
        <name>Zn(2+)</name>
        <dbReference type="ChEBI" id="CHEBI:29105"/>
    </cofactor>
</comment>
<evidence type="ECO:0000256" key="1">
    <source>
        <dbReference type="ARBA" id="ARBA00001947"/>
    </source>
</evidence>
<dbReference type="AlphaFoldDB" id="A0AAD1W9X9"/>
<dbReference type="FunFam" id="3.40.50.720:FF:000003">
    <property type="entry name" value="S-(hydroxymethyl)glutathione dehydrogenase"/>
    <property type="match status" value="1"/>
</dbReference>
<comment type="similarity">
    <text evidence="5">Belongs to the zinc-containing alcohol dehydrogenase family.</text>
</comment>
<reference evidence="8" key="1">
    <citation type="submission" date="2022-03" db="EMBL/GenBank/DDBJ databases">
        <authorList>
            <person name="Alioto T."/>
            <person name="Alioto T."/>
            <person name="Gomez Garrido J."/>
        </authorList>
    </citation>
    <scope>NUCLEOTIDE SEQUENCE</scope>
</reference>
<dbReference type="GO" id="GO:0008270">
    <property type="term" value="F:zinc ion binding"/>
    <property type="evidence" value="ECO:0007669"/>
    <property type="project" value="InterPro"/>
</dbReference>
<dbReference type="Gene3D" id="3.40.50.720">
    <property type="entry name" value="NAD(P)-binding Rossmann-like Domain"/>
    <property type="match status" value="1"/>
</dbReference>
<evidence type="ECO:0000256" key="2">
    <source>
        <dbReference type="ARBA" id="ARBA00022723"/>
    </source>
</evidence>
<feature type="domain" description="Alcohol dehydrogenase-like C-terminal" evidence="6">
    <location>
        <begin position="211"/>
        <end position="331"/>
    </location>
</feature>
<dbReference type="SUPFAM" id="SSF50129">
    <property type="entry name" value="GroES-like"/>
    <property type="match status" value="1"/>
</dbReference>
<evidence type="ECO:0000313" key="9">
    <source>
        <dbReference type="Proteomes" id="UP001295444"/>
    </source>
</evidence>
<dbReference type="FunFam" id="3.90.180.10:FF:000067">
    <property type="entry name" value="alcohol dehydrogenase 1-like isoform X1"/>
    <property type="match status" value="1"/>
</dbReference>
<evidence type="ECO:0000256" key="5">
    <source>
        <dbReference type="RuleBase" id="RU361277"/>
    </source>
</evidence>
<evidence type="ECO:0000259" key="7">
    <source>
        <dbReference type="Pfam" id="PF08240"/>
    </source>
</evidence>
<dbReference type="PANTHER" id="PTHR43880:SF67">
    <property type="entry name" value="ALCOHOL DEHYDROGENASE 1B"/>
    <property type="match status" value="1"/>
</dbReference>
<dbReference type="InterPro" id="IPR036291">
    <property type="entry name" value="NAD(P)-bd_dom_sf"/>
</dbReference>
<keyword evidence="3 5" id="KW-0862">Zinc</keyword>
<proteinExistence type="inferred from homology"/>
<evidence type="ECO:0000313" key="8">
    <source>
        <dbReference type="EMBL" id="CAH2301284.1"/>
    </source>
</evidence>
<evidence type="ECO:0000259" key="6">
    <source>
        <dbReference type="Pfam" id="PF00107"/>
    </source>
</evidence>
<dbReference type="InterPro" id="IPR002328">
    <property type="entry name" value="ADH_Zn_CS"/>
</dbReference>
<gene>
    <name evidence="8" type="ORF">PECUL_23A042550</name>
</gene>
<dbReference type="GO" id="GO:0042573">
    <property type="term" value="P:retinoic acid metabolic process"/>
    <property type="evidence" value="ECO:0007669"/>
    <property type="project" value="TreeGrafter"/>
</dbReference>
<keyword evidence="2 5" id="KW-0479">Metal-binding</keyword>
<accession>A0AAD1W9X9</accession>
<evidence type="ECO:0000256" key="4">
    <source>
        <dbReference type="ARBA" id="ARBA00023002"/>
    </source>
</evidence>
<sequence length="406" mass="43533">MANIATPVLIAMGVIKCKAAVAWELGKPLSIEEVDVEPPRANEVRIKMIATGICRTDDHVIKGALKSIDFPVILGHEGAGIIESVGEGVTELKPGDKVIPLCIPQCGKCSSCLNPHTNCCLKTHLSESQNVMPDKTSRFSCKGKVVYHFLWTSTFSEYSVVPVDAVAKIHDNAPMDKACLFGCGFPTGYGAVVNTAKVEPGTTCAVFGLGGIGLSAIIGCKTAGAARIIAIDINSKKFEKAKMFGATDCINPLDYTKPIHEVIVEMTEGGVHYSFECIGTIETMKAALESCHLGYGTSVIIGEAPSAELISFDPLLLFTGRTWKGSIFGGIIRIEERQRGFPLTPPPPQESVPGVNCMNIPALRPTKDTPSNLVLRRRPSAMVFSHRVLLQQGGMWLQKPTKPGSI</sequence>
<dbReference type="Pfam" id="PF08240">
    <property type="entry name" value="ADH_N"/>
    <property type="match status" value="1"/>
</dbReference>
<dbReference type="InterPro" id="IPR013149">
    <property type="entry name" value="ADH-like_C"/>
</dbReference>
<keyword evidence="4" id="KW-0560">Oxidoreductase</keyword>
<dbReference type="Gene3D" id="3.90.180.10">
    <property type="entry name" value="Medium-chain alcohol dehydrogenases, catalytic domain"/>
    <property type="match status" value="1"/>
</dbReference>
<protein>
    <submittedName>
        <fullName evidence="8">Alcohol dehydrogenase 1-like</fullName>
    </submittedName>
</protein>
<dbReference type="InterPro" id="IPR013154">
    <property type="entry name" value="ADH-like_N"/>
</dbReference>
<dbReference type="GO" id="GO:0005829">
    <property type="term" value="C:cytosol"/>
    <property type="evidence" value="ECO:0007669"/>
    <property type="project" value="TreeGrafter"/>
</dbReference>
<name>A0AAD1W9X9_PELCU</name>
<organism evidence="8 9">
    <name type="scientific">Pelobates cultripes</name>
    <name type="common">Western spadefoot toad</name>
    <dbReference type="NCBI Taxonomy" id="61616"/>
    <lineage>
        <taxon>Eukaryota</taxon>
        <taxon>Metazoa</taxon>
        <taxon>Chordata</taxon>
        <taxon>Craniata</taxon>
        <taxon>Vertebrata</taxon>
        <taxon>Euteleostomi</taxon>
        <taxon>Amphibia</taxon>
        <taxon>Batrachia</taxon>
        <taxon>Anura</taxon>
        <taxon>Pelobatoidea</taxon>
        <taxon>Pelobatidae</taxon>
        <taxon>Pelobates</taxon>
    </lineage>
</organism>
<feature type="domain" description="Alcohol dehydrogenase-like N-terminal" evidence="7">
    <location>
        <begin position="41"/>
        <end position="171"/>
    </location>
</feature>
<dbReference type="PANTHER" id="PTHR43880">
    <property type="entry name" value="ALCOHOL DEHYDROGENASE"/>
    <property type="match status" value="1"/>
</dbReference>
<dbReference type="EMBL" id="OW240917">
    <property type="protein sequence ID" value="CAH2301284.1"/>
    <property type="molecule type" value="Genomic_DNA"/>
</dbReference>
<evidence type="ECO:0000256" key="3">
    <source>
        <dbReference type="ARBA" id="ARBA00022833"/>
    </source>
</evidence>
<dbReference type="SUPFAM" id="SSF51735">
    <property type="entry name" value="NAD(P)-binding Rossmann-fold domains"/>
    <property type="match status" value="1"/>
</dbReference>
<dbReference type="GO" id="GO:0004745">
    <property type="term" value="F:all-trans-retinol dehydrogenase (NAD+) activity"/>
    <property type="evidence" value="ECO:0007669"/>
    <property type="project" value="TreeGrafter"/>
</dbReference>
<dbReference type="Proteomes" id="UP001295444">
    <property type="component" value="Chromosome 06"/>
</dbReference>
<dbReference type="PROSITE" id="PS00059">
    <property type="entry name" value="ADH_ZINC"/>
    <property type="match status" value="1"/>
</dbReference>
<keyword evidence="9" id="KW-1185">Reference proteome</keyword>
<dbReference type="GO" id="GO:0042572">
    <property type="term" value="P:retinol metabolic process"/>
    <property type="evidence" value="ECO:0007669"/>
    <property type="project" value="TreeGrafter"/>
</dbReference>